<dbReference type="AlphaFoldDB" id="A0AAN9X8B9"/>
<comment type="caution">
    <text evidence="1">The sequence shown here is derived from an EMBL/GenBank/DDBJ whole genome shotgun (WGS) entry which is preliminary data.</text>
</comment>
<dbReference type="EMBL" id="JAYMYS010000008">
    <property type="protein sequence ID" value="KAK7386007.1"/>
    <property type="molecule type" value="Genomic_DNA"/>
</dbReference>
<reference evidence="1 2" key="1">
    <citation type="submission" date="2024-01" db="EMBL/GenBank/DDBJ databases">
        <title>The genomes of 5 underutilized Papilionoideae crops provide insights into root nodulation and disease resistanc.</title>
        <authorList>
            <person name="Jiang F."/>
        </authorList>
    </citation>
    <scope>NUCLEOTIDE SEQUENCE [LARGE SCALE GENOMIC DNA]</scope>
    <source>
        <strain evidence="1">DUOXIRENSHENG_FW03</strain>
        <tissue evidence="1">Leaves</tissue>
    </source>
</reference>
<evidence type="ECO:0000313" key="1">
    <source>
        <dbReference type="EMBL" id="KAK7386007.1"/>
    </source>
</evidence>
<evidence type="ECO:0000313" key="2">
    <source>
        <dbReference type="Proteomes" id="UP001386955"/>
    </source>
</evidence>
<protein>
    <submittedName>
        <fullName evidence="1">Uncharacterized protein</fullName>
    </submittedName>
</protein>
<organism evidence="1 2">
    <name type="scientific">Psophocarpus tetragonolobus</name>
    <name type="common">Winged bean</name>
    <name type="synonym">Dolichos tetragonolobus</name>
    <dbReference type="NCBI Taxonomy" id="3891"/>
    <lineage>
        <taxon>Eukaryota</taxon>
        <taxon>Viridiplantae</taxon>
        <taxon>Streptophyta</taxon>
        <taxon>Embryophyta</taxon>
        <taxon>Tracheophyta</taxon>
        <taxon>Spermatophyta</taxon>
        <taxon>Magnoliopsida</taxon>
        <taxon>eudicotyledons</taxon>
        <taxon>Gunneridae</taxon>
        <taxon>Pentapetalae</taxon>
        <taxon>rosids</taxon>
        <taxon>fabids</taxon>
        <taxon>Fabales</taxon>
        <taxon>Fabaceae</taxon>
        <taxon>Papilionoideae</taxon>
        <taxon>50 kb inversion clade</taxon>
        <taxon>NPAAA clade</taxon>
        <taxon>indigoferoid/millettioid clade</taxon>
        <taxon>Phaseoleae</taxon>
        <taxon>Psophocarpus</taxon>
    </lineage>
</organism>
<dbReference type="Proteomes" id="UP001386955">
    <property type="component" value="Unassembled WGS sequence"/>
</dbReference>
<proteinExistence type="predicted"/>
<accession>A0AAN9X8B9</accession>
<gene>
    <name evidence="1" type="ORF">VNO78_32046</name>
</gene>
<keyword evidence="2" id="KW-1185">Reference proteome</keyword>
<sequence length="80" mass="9032">MDSCLLVSLVLLNCWLLILLYISCKYTGLYLTNYFYNSKHISLLLALKVSQLSMHLDSKSNEMVRKAGLCGAGTVKIRMN</sequence>
<name>A0AAN9X8B9_PSOTE</name>